<keyword evidence="2" id="KW-1185">Reference proteome</keyword>
<organism evidence="1 2">
    <name type="scientific">Ramazzottius varieornatus</name>
    <name type="common">Water bear</name>
    <name type="synonym">Tardigrade</name>
    <dbReference type="NCBI Taxonomy" id="947166"/>
    <lineage>
        <taxon>Eukaryota</taxon>
        <taxon>Metazoa</taxon>
        <taxon>Ecdysozoa</taxon>
        <taxon>Tardigrada</taxon>
        <taxon>Eutardigrada</taxon>
        <taxon>Parachela</taxon>
        <taxon>Hypsibioidea</taxon>
        <taxon>Ramazzottiidae</taxon>
        <taxon>Ramazzottius</taxon>
    </lineage>
</organism>
<dbReference type="AlphaFoldDB" id="A0A1D1VRH0"/>
<dbReference type="EMBL" id="BDGG01000010">
    <property type="protein sequence ID" value="GAV04167.1"/>
    <property type="molecule type" value="Genomic_DNA"/>
</dbReference>
<evidence type="ECO:0000313" key="1">
    <source>
        <dbReference type="EMBL" id="GAV04167.1"/>
    </source>
</evidence>
<dbReference type="Proteomes" id="UP000186922">
    <property type="component" value="Unassembled WGS sequence"/>
</dbReference>
<protein>
    <submittedName>
        <fullName evidence="1">Uncharacterized protein</fullName>
    </submittedName>
</protein>
<comment type="caution">
    <text evidence="1">The sequence shown here is derived from an EMBL/GenBank/DDBJ whole genome shotgun (WGS) entry which is preliminary data.</text>
</comment>
<reference evidence="1 2" key="1">
    <citation type="journal article" date="2016" name="Nat. Commun.">
        <title>Extremotolerant tardigrade genome and improved radiotolerance of human cultured cells by tardigrade-unique protein.</title>
        <authorList>
            <person name="Hashimoto T."/>
            <person name="Horikawa D.D."/>
            <person name="Saito Y."/>
            <person name="Kuwahara H."/>
            <person name="Kozuka-Hata H."/>
            <person name="Shin-I T."/>
            <person name="Minakuchi Y."/>
            <person name="Ohishi K."/>
            <person name="Motoyama A."/>
            <person name="Aizu T."/>
            <person name="Enomoto A."/>
            <person name="Kondo K."/>
            <person name="Tanaka S."/>
            <person name="Hara Y."/>
            <person name="Koshikawa S."/>
            <person name="Sagara H."/>
            <person name="Miura T."/>
            <person name="Yokobori S."/>
            <person name="Miyagawa K."/>
            <person name="Suzuki Y."/>
            <person name="Kubo T."/>
            <person name="Oyama M."/>
            <person name="Kohara Y."/>
            <person name="Fujiyama A."/>
            <person name="Arakawa K."/>
            <person name="Katayama T."/>
            <person name="Toyoda A."/>
            <person name="Kunieda T."/>
        </authorList>
    </citation>
    <scope>NUCLEOTIDE SEQUENCE [LARGE SCALE GENOMIC DNA]</scope>
    <source>
        <strain evidence="1 2">YOKOZUNA-1</strain>
    </source>
</reference>
<sequence length="90" mass="10275">MICFYIAELVRGESPANTMFCDDQSQRQLLHTLLESEKFVPCPRRRGRKSSDGLTNRKADMVITVDQSVAIRNRLGSMPNRPIHGCKRLI</sequence>
<accession>A0A1D1VRH0</accession>
<evidence type="ECO:0000313" key="2">
    <source>
        <dbReference type="Proteomes" id="UP000186922"/>
    </source>
</evidence>
<name>A0A1D1VRH0_RAMVA</name>
<proteinExistence type="predicted"/>
<gene>
    <name evidence="1" type="primary">RvY_14483-1</name>
    <name evidence="1" type="synonym">RvY_14483.1</name>
    <name evidence="1" type="ORF">RvY_14483</name>
</gene>